<evidence type="ECO:0000313" key="3">
    <source>
        <dbReference type="Proteomes" id="UP000461010"/>
    </source>
</evidence>
<comment type="caution">
    <text evidence="1">The sequence shown here is derived from an EMBL/GenBank/DDBJ whole genome shotgun (WGS) entry which is preliminary data.</text>
</comment>
<dbReference type="Proteomes" id="UP000461010">
    <property type="component" value="Unassembled WGS sequence"/>
</dbReference>
<protein>
    <submittedName>
        <fullName evidence="1">Uncharacterized protein</fullName>
    </submittedName>
</protein>
<dbReference type="EMBL" id="WFKJ01000056">
    <property type="protein sequence ID" value="KAB7887912.1"/>
    <property type="molecule type" value="Genomic_DNA"/>
</dbReference>
<name>A0A6L4WPL9_9BACT</name>
<reference evidence="3 4" key="1">
    <citation type="submission" date="2019-10" db="EMBL/GenBank/DDBJ databases">
        <title>Poseidonibacter ostreae sp. nov., isolated from the gut of the Ostrea denselamellosa.</title>
        <authorList>
            <person name="Choi A."/>
        </authorList>
    </citation>
    <scope>NUCLEOTIDE SEQUENCE [LARGE SCALE GENOMIC DNA]</scope>
    <source>
        <strain evidence="1 4">SJOD-M-33</strain>
        <strain evidence="2 3">SJOD-M-5</strain>
    </source>
</reference>
<accession>A0A6L4WPL9</accession>
<evidence type="ECO:0000313" key="2">
    <source>
        <dbReference type="EMBL" id="KAB7887912.1"/>
    </source>
</evidence>
<sequence length="172" mass="20187">MSTLKIFINEEILGQVNYLTITGKLEVAMSKQNNYFVSELIFLSLTEQFNTSNTITMQMKVFDIYNIIYALDEVYRNGTSNYKKFTDSSKSKNSNNSNIKYLSIKKDNNKIYLNINIKESDNEKSLMSVHFEEYEIRSIIKTLDIFTKSIKDALYKTQRSYQKINQKNSKEQ</sequence>
<evidence type="ECO:0000313" key="4">
    <source>
        <dbReference type="Proteomes" id="UP000472839"/>
    </source>
</evidence>
<evidence type="ECO:0000313" key="1">
    <source>
        <dbReference type="EMBL" id="KAB7885714.1"/>
    </source>
</evidence>
<dbReference type="Proteomes" id="UP000472839">
    <property type="component" value="Unassembled WGS sequence"/>
</dbReference>
<dbReference type="EMBL" id="WFKK01000052">
    <property type="protein sequence ID" value="KAB7885714.1"/>
    <property type="molecule type" value="Genomic_DNA"/>
</dbReference>
<proteinExistence type="predicted"/>
<gene>
    <name evidence="2" type="ORF">GBG18_13555</name>
    <name evidence="1" type="ORF">GBG19_13510</name>
</gene>
<organism evidence="1 4">
    <name type="scientific">Poseidonibacter ostreae</name>
    <dbReference type="NCBI Taxonomy" id="2654171"/>
    <lineage>
        <taxon>Bacteria</taxon>
        <taxon>Pseudomonadati</taxon>
        <taxon>Campylobacterota</taxon>
        <taxon>Epsilonproteobacteria</taxon>
        <taxon>Campylobacterales</taxon>
        <taxon>Arcobacteraceae</taxon>
        <taxon>Poseidonibacter</taxon>
    </lineage>
</organism>
<dbReference type="AlphaFoldDB" id="A0A6L4WPL9"/>
<keyword evidence="3" id="KW-1185">Reference proteome</keyword>
<dbReference type="RefSeq" id="WP_152191900.1">
    <property type="nucleotide sequence ID" value="NZ_WFKI01000037.1"/>
</dbReference>